<dbReference type="InterPro" id="IPR042099">
    <property type="entry name" value="ANL_N_sf"/>
</dbReference>
<dbReference type="Pfam" id="PF00501">
    <property type="entry name" value="AMP-binding"/>
    <property type="match status" value="1"/>
</dbReference>
<evidence type="ECO:0000313" key="3">
    <source>
        <dbReference type="EMBL" id="WXA90696.1"/>
    </source>
</evidence>
<dbReference type="SUPFAM" id="SSF53720">
    <property type="entry name" value="ALDH-like"/>
    <property type="match status" value="1"/>
</dbReference>
<dbReference type="RefSeq" id="WP_394841314.1">
    <property type="nucleotide sequence ID" value="NZ_CP089982.1"/>
</dbReference>
<accession>A0ABZ2K2X4</accession>
<dbReference type="InterPro" id="IPR045851">
    <property type="entry name" value="AMP-bd_C_sf"/>
</dbReference>
<name>A0ABZ2K2X4_9BACT</name>
<dbReference type="SUPFAM" id="SSF56801">
    <property type="entry name" value="Acetyl-CoA synthetase-like"/>
    <property type="match status" value="1"/>
</dbReference>
<gene>
    <name evidence="3" type="ORF">LZC95_30115</name>
</gene>
<protein>
    <recommendedName>
        <fullName evidence="2">AMP-dependent synthetase/ligase domain-containing protein</fullName>
    </recommendedName>
</protein>
<dbReference type="InterPro" id="IPR000873">
    <property type="entry name" value="AMP-dep_synth/lig_dom"/>
</dbReference>
<dbReference type="Proteomes" id="UP001379533">
    <property type="component" value="Chromosome"/>
</dbReference>
<keyword evidence="4" id="KW-1185">Reference proteome</keyword>
<reference evidence="3 4" key="1">
    <citation type="submission" date="2021-12" db="EMBL/GenBank/DDBJ databases">
        <title>Discovery of the Pendulisporaceae a myxobacterial family with distinct sporulation behavior and unique specialized metabolism.</title>
        <authorList>
            <person name="Garcia R."/>
            <person name="Popoff A."/>
            <person name="Bader C.D."/>
            <person name="Loehr J."/>
            <person name="Walesch S."/>
            <person name="Walt C."/>
            <person name="Boldt J."/>
            <person name="Bunk B."/>
            <person name="Haeckl F.J.F.P.J."/>
            <person name="Gunesch A.P."/>
            <person name="Birkelbach J."/>
            <person name="Nuebel U."/>
            <person name="Pietschmann T."/>
            <person name="Bach T."/>
            <person name="Mueller R."/>
        </authorList>
    </citation>
    <scope>NUCLEOTIDE SEQUENCE [LARGE SCALE GENOMIC DNA]</scope>
    <source>
        <strain evidence="3 4">MSr12523</strain>
    </source>
</reference>
<dbReference type="PANTHER" id="PTHR43845:SF1">
    <property type="entry name" value="BLR5969 PROTEIN"/>
    <property type="match status" value="1"/>
</dbReference>
<evidence type="ECO:0000256" key="1">
    <source>
        <dbReference type="ARBA" id="ARBA00022857"/>
    </source>
</evidence>
<evidence type="ECO:0000313" key="4">
    <source>
        <dbReference type="Proteomes" id="UP001379533"/>
    </source>
</evidence>
<feature type="domain" description="AMP-dependent synthetase/ligase" evidence="2">
    <location>
        <begin position="607"/>
        <end position="729"/>
    </location>
</feature>
<dbReference type="EMBL" id="CP089982">
    <property type="protein sequence ID" value="WXA90696.1"/>
    <property type="molecule type" value="Genomic_DNA"/>
</dbReference>
<dbReference type="InterPro" id="IPR016161">
    <property type="entry name" value="Ald_DH/histidinol_DH"/>
</dbReference>
<dbReference type="PANTHER" id="PTHR43845">
    <property type="entry name" value="BLR5969 PROTEIN"/>
    <property type="match status" value="1"/>
</dbReference>
<dbReference type="Pfam" id="PF05893">
    <property type="entry name" value="LuxC"/>
    <property type="match status" value="1"/>
</dbReference>
<dbReference type="InterPro" id="IPR008670">
    <property type="entry name" value="CoA_reduct_LuxC"/>
</dbReference>
<sequence>MRYIFGEWQSADEKLTVRDAETIAAGAESARAAVARYPMDRVYALIGRVRDLWRDPAYAPRVEARSLLPAATGFSQEMVDLALGALDELLDPAELQKKVARELGGQGIEHRDAGGTVLRWQPLGTLLHVLSGNVFLVGASSLLEGMLTRNVNILKASSGERVFLPRFVESIRQVDVDGVISRAIAVVDYASNQRDVMAEFKRQVDGIVVWGGDEAVREYRNDLPARTRVIVFGPKISFGLVTRAGLAARGEADIAKAIAQEISIWDQNACTAPQACYVEGAAETDRLAARVAEALAEHARMLPAGPADVDTAVEIQKLRGVFEVTAARGEGNLFASRGNVDWTVVVDRDRALVPSPLHRTIRLIPYDQLDEVAAQLRPMRGYLQTAGLAVGADEIAPVTDLLLDCGADRLLDLGNMLGGHVDDPHDGAYDLPQLMRLTYSRLAMPRADVEPWELRPEADRKASVDSALRALIERARRAPFYAERLRGLRIESTDDLPALPMLARSEMESNMPPWGDGLSTEGTGSLTRGGYVSRSGGSSGEPKFSLYDAADWEGLVACGARIFGALGVRRGDRLANLMIAGDLYGSFVSFDHVNARLGVQGFAFADRVSPATFVDTWRRFRINVVQGVPPNLMPLFRAAKELDPSFSIETVIFAGTSLGKADAEWLQREAGVRRIASVVGANDGGPVAYQCDAMSGALHHLVDEYNYVEIVDDEGRRVEDGQPGRILITSLAKLAFPLIRYELGDRGRIVPGRCSCGRTTRRLEHLGRADDIFYVGMATLRYGAIAAALEAFRYSELQVVVRAESGGDYLVVRVEGDLADRTAEEIHAALLEKVPTLRSGAAYHFLRVEVEVCAPGGIPRNPRSGKVKAIVDER</sequence>
<organism evidence="3 4">
    <name type="scientific">Pendulispora brunnea</name>
    <dbReference type="NCBI Taxonomy" id="2905690"/>
    <lineage>
        <taxon>Bacteria</taxon>
        <taxon>Pseudomonadati</taxon>
        <taxon>Myxococcota</taxon>
        <taxon>Myxococcia</taxon>
        <taxon>Myxococcales</taxon>
        <taxon>Sorangiineae</taxon>
        <taxon>Pendulisporaceae</taxon>
        <taxon>Pendulispora</taxon>
    </lineage>
</organism>
<keyword evidence="1" id="KW-0521">NADP</keyword>
<evidence type="ECO:0000259" key="2">
    <source>
        <dbReference type="Pfam" id="PF00501"/>
    </source>
</evidence>
<dbReference type="Gene3D" id="3.40.50.12780">
    <property type="entry name" value="N-terminal domain of ligase-like"/>
    <property type="match status" value="1"/>
</dbReference>
<proteinExistence type="predicted"/>
<dbReference type="Gene3D" id="3.30.300.30">
    <property type="match status" value="1"/>
</dbReference>